<evidence type="ECO:0000256" key="1">
    <source>
        <dbReference type="SAM" id="Coils"/>
    </source>
</evidence>
<protein>
    <submittedName>
        <fullName evidence="4">PREDICTED: LOC110656298 isoform</fullName>
    </submittedName>
</protein>
<gene>
    <name evidence="4" type="ORF">ALMOND_2B018443</name>
</gene>
<feature type="compositionally biased region" description="Basic residues" evidence="2">
    <location>
        <begin position="191"/>
        <end position="213"/>
    </location>
</feature>
<evidence type="ECO:0000256" key="2">
    <source>
        <dbReference type="SAM" id="MobiDB-lite"/>
    </source>
</evidence>
<feature type="compositionally biased region" description="Polar residues" evidence="2">
    <location>
        <begin position="159"/>
        <end position="168"/>
    </location>
</feature>
<evidence type="ECO:0000313" key="4">
    <source>
        <dbReference type="EMBL" id="VVA35866.1"/>
    </source>
</evidence>
<feature type="region of interest" description="Disordered" evidence="2">
    <location>
        <begin position="190"/>
        <end position="216"/>
    </location>
</feature>
<feature type="compositionally biased region" description="Basic and acidic residues" evidence="2">
    <location>
        <begin position="486"/>
        <end position="508"/>
    </location>
</feature>
<feature type="coiled-coil region" evidence="1">
    <location>
        <begin position="565"/>
        <end position="669"/>
    </location>
</feature>
<dbReference type="GO" id="GO:0010073">
    <property type="term" value="P:meristem maintenance"/>
    <property type="evidence" value="ECO:0007669"/>
    <property type="project" value="InterPro"/>
</dbReference>
<feature type="compositionally biased region" description="Basic and acidic residues" evidence="2">
    <location>
        <begin position="131"/>
        <end position="148"/>
    </location>
</feature>
<feature type="compositionally biased region" description="Polar residues" evidence="2">
    <location>
        <begin position="119"/>
        <end position="130"/>
    </location>
</feature>
<dbReference type="Proteomes" id="UP000327085">
    <property type="component" value="Chromosome 5"/>
</dbReference>
<dbReference type="InParanoid" id="A0A5E4G812"/>
<dbReference type="Pfam" id="PF10536">
    <property type="entry name" value="PMD"/>
    <property type="match status" value="1"/>
</dbReference>
<organism evidence="4 5">
    <name type="scientific">Prunus dulcis</name>
    <name type="common">Almond</name>
    <name type="synonym">Amygdalus dulcis</name>
    <dbReference type="NCBI Taxonomy" id="3755"/>
    <lineage>
        <taxon>Eukaryota</taxon>
        <taxon>Viridiplantae</taxon>
        <taxon>Streptophyta</taxon>
        <taxon>Embryophyta</taxon>
        <taxon>Tracheophyta</taxon>
        <taxon>Spermatophyta</taxon>
        <taxon>Magnoliopsida</taxon>
        <taxon>eudicotyledons</taxon>
        <taxon>Gunneridae</taxon>
        <taxon>Pentapetalae</taxon>
        <taxon>rosids</taxon>
        <taxon>fabids</taxon>
        <taxon>Rosales</taxon>
        <taxon>Rosaceae</taxon>
        <taxon>Amygdaloideae</taxon>
        <taxon>Amygdaleae</taxon>
        <taxon>Prunus</taxon>
    </lineage>
</organism>
<dbReference type="PANTHER" id="PTHR46033">
    <property type="entry name" value="PROTEIN MAIN-LIKE 2"/>
    <property type="match status" value="1"/>
</dbReference>
<name>A0A5E4G812_PRUDU</name>
<dbReference type="InterPro" id="IPR044824">
    <property type="entry name" value="MAIN-like"/>
</dbReference>
<evidence type="ECO:0000313" key="5">
    <source>
        <dbReference type="Proteomes" id="UP000327085"/>
    </source>
</evidence>
<feature type="domain" description="Aminotransferase-like plant mobile" evidence="3">
    <location>
        <begin position="269"/>
        <end position="485"/>
    </location>
</feature>
<accession>A0A5E4G812</accession>
<sequence length="726" mass="83709">MQMEVEKRLTPCSNGHDDEAEAENRSISELVSALRAASRSEDFGRVEEALAAREAKLKREIEKQRHENAVLEEMHEFERLERLKAEDELKQSMVKAEAVSEEKLPEEKDEGNEVIPELQRTNSELESSISRLEKGSKKLRRRSDENMQRRRSGRLASMDSATNNNGCASSAAVEGNGGLRISGYTRVAKMQMKRKNMKKKILGRKKKGKKKGGRTQEYAQYRCNMRSFFNTMQRIKERLTKGHLELLQQTPFWPLISAFYNGMISEDQCWKSESDIHNIISCYNSRTISFDFGSTSASLTAEDIAEILGLPQEGEEVELKGSRGYKSDFTERYFDVRLVSKKMVDAALEEALKGKRKTDAEDVVRLILIELCITFLLCNSNHMATWIVIQYCEDLENISRYSWAKVVVDILHRALKTKASQLKSCSVPGCVVVVMLWLCEKTNLIQPIKGREGHTPGLIKWSMRELHLKLKQIDVADIQLSFKKDKENKKKKEENKKTIEEAKSNGREEWEEGENVSDDTVGSLDYELRAQKTQKEFPPAATFSKRLNNDNEDLDKRFEDLWETIQNASAEVAKAQGKVNRLTEKLEIRKEKTKQLRRELKEEKKEKRKLKEDIVILNAEKKSLFESVKSVVKKLEQTLEAEREEVKNIKKEKMQLINENQELKDQLNQGTPCTSTQLRADMQMEVSPFQSYLARLEKSFITRGLDPEFEYEQGGKKKRKVEHGKK</sequence>
<dbReference type="InterPro" id="IPR019557">
    <property type="entry name" value="AminoTfrase-like_pln_mobile"/>
</dbReference>
<feature type="region of interest" description="Disordered" evidence="2">
    <location>
        <begin position="97"/>
        <end position="172"/>
    </location>
</feature>
<dbReference type="OMA" id="CVNSPIV"/>
<dbReference type="AlphaFoldDB" id="A0A5E4G812"/>
<dbReference type="Gramene" id="VVA35866">
    <property type="protein sequence ID" value="VVA35866"/>
    <property type="gene ID" value="Prudul26B018443"/>
</dbReference>
<feature type="region of interest" description="Disordered" evidence="2">
    <location>
        <begin position="486"/>
        <end position="519"/>
    </location>
</feature>
<dbReference type="PANTHER" id="PTHR46033:SF8">
    <property type="entry name" value="PROTEIN MAINTENANCE OF MERISTEMS-LIKE"/>
    <property type="match status" value="1"/>
</dbReference>
<dbReference type="EMBL" id="CABIKO010000413">
    <property type="protein sequence ID" value="VVA35866.1"/>
    <property type="molecule type" value="Genomic_DNA"/>
</dbReference>
<evidence type="ECO:0000259" key="3">
    <source>
        <dbReference type="Pfam" id="PF10536"/>
    </source>
</evidence>
<feature type="region of interest" description="Disordered" evidence="2">
    <location>
        <begin position="1"/>
        <end position="25"/>
    </location>
</feature>
<reference evidence="5" key="1">
    <citation type="journal article" date="2020" name="Plant J.">
        <title>Transposons played a major role in the diversification between the closely related almond and peach genomes: results from the almond genome sequence.</title>
        <authorList>
            <person name="Alioto T."/>
            <person name="Alexiou K.G."/>
            <person name="Bardil A."/>
            <person name="Barteri F."/>
            <person name="Castanera R."/>
            <person name="Cruz F."/>
            <person name="Dhingra A."/>
            <person name="Duval H."/>
            <person name="Fernandez I Marti A."/>
            <person name="Frias L."/>
            <person name="Galan B."/>
            <person name="Garcia J.L."/>
            <person name="Howad W."/>
            <person name="Gomez-Garrido J."/>
            <person name="Gut M."/>
            <person name="Julca I."/>
            <person name="Morata J."/>
            <person name="Puigdomenech P."/>
            <person name="Ribeca P."/>
            <person name="Rubio Cabetas M.J."/>
            <person name="Vlasova A."/>
            <person name="Wirthensohn M."/>
            <person name="Garcia-Mas J."/>
            <person name="Gabaldon T."/>
            <person name="Casacuberta J.M."/>
            <person name="Arus P."/>
        </authorList>
    </citation>
    <scope>NUCLEOTIDE SEQUENCE [LARGE SCALE GENOMIC DNA]</scope>
    <source>
        <strain evidence="5">cv. Texas</strain>
    </source>
</reference>
<keyword evidence="1" id="KW-0175">Coiled coil</keyword>
<proteinExistence type="predicted"/>